<evidence type="ECO:0000313" key="3">
    <source>
        <dbReference type="EMBL" id="KAJ3049789.1"/>
    </source>
</evidence>
<dbReference type="EMBL" id="JADGJD010000595">
    <property type="protein sequence ID" value="KAJ3049789.1"/>
    <property type="molecule type" value="Genomic_DNA"/>
</dbReference>
<dbReference type="PANTHER" id="PTHR20923:SF1">
    <property type="entry name" value="G PATCH DOMAIN AND ANKYRIN REPEAT-CONTAINING PROTEIN 1"/>
    <property type="match status" value="1"/>
</dbReference>
<feature type="domain" description="G-patch" evidence="2">
    <location>
        <begin position="226"/>
        <end position="272"/>
    </location>
</feature>
<name>A0AAD5X410_9FUNG</name>
<organism evidence="3 4">
    <name type="scientific">Rhizophlyctis rosea</name>
    <dbReference type="NCBI Taxonomy" id="64517"/>
    <lineage>
        <taxon>Eukaryota</taxon>
        <taxon>Fungi</taxon>
        <taxon>Fungi incertae sedis</taxon>
        <taxon>Chytridiomycota</taxon>
        <taxon>Chytridiomycota incertae sedis</taxon>
        <taxon>Chytridiomycetes</taxon>
        <taxon>Rhizophlyctidales</taxon>
        <taxon>Rhizophlyctidaceae</taxon>
        <taxon>Rhizophlyctis</taxon>
    </lineage>
</organism>
<gene>
    <name evidence="3" type="primary">GPANK1</name>
    <name evidence="3" type="ORF">HK097_009217</name>
</gene>
<reference evidence="3" key="1">
    <citation type="submission" date="2020-05" db="EMBL/GenBank/DDBJ databases">
        <title>Phylogenomic resolution of chytrid fungi.</title>
        <authorList>
            <person name="Stajich J.E."/>
            <person name="Amses K."/>
            <person name="Simmons R."/>
            <person name="Seto K."/>
            <person name="Myers J."/>
            <person name="Bonds A."/>
            <person name="Quandt C.A."/>
            <person name="Barry K."/>
            <person name="Liu P."/>
            <person name="Grigoriev I."/>
            <person name="Longcore J.E."/>
            <person name="James T.Y."/>
        </authorList>
    </citation>
    <scope>NUCLEOTIDE SEQUENCE</scope>
    <source>
        <strain evidence="3">JEL0318</strain>
    </source>
</reference>
<accession>A0AAD5X410</accession>
<evidence type="ECO:0000259" key="2">
    <source>
        <dbReference type="PROSITE" id="PS50174"/>
    </source>
</evidence>
<keyword evidence="4" id="KW-1185">Reference proteome</keyword>
<feature type="region of interest" description="Disordered" evidence="1">
    <location>
        <begin position="139"/>
        <end position="161"/>
    </location>
</feature>
<dbReference type="PROSITE" id="PS00028">
    <property type="entry name" value="ZINC_FINGER_C2H2_1"/>
    <property type="match status" value="1"/>
</dbReference>
<protein>
    <submittedName>
        <fullName evidence="3">G patch domain and ankyrin repeat-containing protein 1</fullName>
    </submittedName>
</protein>
<dbReference type="PANTHER" id="PTHR20923">
    <property type="entry name" value="BAT4 PROTEIN-RELATED"/>
    <property type="match status" value="1"/>
</dbReference>
<dbReference type="GO" id="GO:0003676">
    <property type="term" value="F:nucleic acid binding"/>
    <property type="evidence" value="ECO:0007669"/>
    <property type="project" value="InterPro"/>
</dbReference>
<dbReference type="SMART" id="SM00443">
    <property type="entry name" value="G_patch"/>
    <property type="match status" value="1"/>
</dbReference>
<dbReference type="InterPro" id="IPR000467">
    <property type="entry name" value="G_patch_dom"/>
</dbReference>
<proteinExistence type="predicted"/>
<evidence type="ECO:0000256" key="1">
    <source>
        <dbReference type="SAM" id="MobiDB-lite"/>
    </source>
</evidence>
<dbReference type="Proteomes" id="UP001212841">
    <property type="component" value="Unassembled WGS sequence"/>
</dbReference>
<dbReference type="InterPro" id="IPR039146">
    <property type="entry name" value="GPANK1"/>
</dbReference>
<dbReference type="InterPro" id="IPR013087">
    <property type="entry name" value="Znf_C2H2_type"/>
</dbReference>
<comment type="caution">
    <text evidence="3">The sequence shown here is derived from an EMBL/GenBank/DDBJ whole genome shotgun (WGS) entry which is preliminary data.</text>
</comment>
<evidence type="ECO:0000313" key="4">
    <source>
        <dbReference type="Proteomes" id="UP001212841"/>
    </source>
</evidence>
<dbReference type="Pfam" id="PF01585">
    <property type="entry name" value="G-patch"/>
    <property type="match status" value="1"/>
</dbReference>
<dbReference type="AlphaFoldDB" id="A0AAD5X410"/>
<feature type="region of interest" description="Disordered" evidence="1">
    <location>
        <begin position="245"/>
        <end position="266"/>
    </location>
</feature>
<dbReference type="PROSITE" id="PS50174">
    <property type="entry name" value="G_PATCH"/>
    <property type="match status" value="1"/>
</dbReference>
<sequence>MEHQSGSPWTNYESLTGNQPISFVTSASTGHPQSNCTLGEESVNIYRAVTSIPTTVIPTPSRQPKNKRSRLRSNVKPAVRSNFRTVVDGEGREVICLSDSEEEGGQGSTSAPDLIGRNIDQQEVIVLDNDNDVIVLDSDDETSPSNSRFGSSSNITAPPPPIIPCANDTQPEPETDITCTICSQIFTSHAAYTSHITGVPHLVTLAERRDGEGETEPTPVYYALNESNVGYRLLRNEGWNPSAGLGASNEGRTQPIPTRMKNDRLGIGVKPRGQKTVTHKQMLKNEIPKPATAKDLAKAAKRDTAERVAMMRYMNED</sequence>
<feature type="compositionally biased region" description="Low complexity" evidence="1">
    <location>
        <begin position="143"/>
        <end position="153"/>
    </location>
</feature>